<dbReference type="PANTHER" id="PTHR33744:SF1">
    <property type="entry name" value="DNA-BINDING TRANSCRIPTIONAL ACTIVATOR ADER"/>
    <property type="match status" value="1"/>
</dbReference>
<evidence type="ECO:0000259" key="3">
    <source>
        <dbReference type="Pfam" id="PF17853"/>
    </source>
</evidence>
<dbReference type="InterPro" id="IPR025736">
    <property type="entry name" value="PucR_C-HTH_dom"/>
</dbReference>
<evidence type="ECO:0000313" key="5">
    <source>
        <dbReference type="Proteomes" id="UP000216752"/>
    </source>
</evidence>
<accession>A0ABZ3ITR7</accession>
<dbReference type="Pfam" id="PF17853">
    <property type="entry name" value="GGDEF_2"/>
    <property type="match status" value="1"/>
</dbReference>
<dbReference type="InterPro" id="IPR051448">
    <property type="entry name" value="CdaR-like_regulators"/>
</dbReference>
<dbReference type="EMBL" id="CP155573">
    <property type="protein sequence ID" value="XFO68941.1"/>
    <property type="molecule type" value="Genomic_DNA"/>
</dbReference>
<gene>
    <name evidence="4" type="ORF">SPSIL_051690</name>
</gene>
<reference evidence="4" key="1">
    <citation type="submission" date="2024-05" db="EMBL/GenBank/DDBJ databases">
        <title>Isolation and characterization of Sporomusa carbonis sp. nov., a carboxydotrophic hydrogenogen in the genus of Sporomusa isolated from a charcoal burning pile.</title>
        <authorList>
            <person name="Boeer T."/>
            <person name="Rosenbaum F."/>
            <person name="Eysell L."/>
            <person name="Mueller V."/>
            <person name="Daniel R."/>
            <person name="Poehlein A."/>
        </authorList>
    </citation>
    <scope>NUCLEOTIDE SEQUENCE [LARGE SCALE GENOMIC DNA]</scope>
    <source>
        <strain evidence="4">DSM 10669</strain>
    </source>
</reference>
<evidence type="ECO:0008006" key="6">
    <source>
        <dbReference type="Google" id="ProtNLM"/>
    </source>
</evidence>
<dbReference type="RefSeq" id="WP_094604364.1">
    <property type="nucleotide sequence ID" value="NZ_CP155573.1"/>
</dbReference>
<dbReference type="InterPro" id="IPR041522">
    <property type="entry name" value="CdaR_GGDEF"/>
</dbReference>
<dbReference type="Gene3D" id="1.10.10.2840">
    <property type="entry name" value="PucR C-terminal helix-turn-helix domain"/>
    <property type="match status" value="1"/>
</dbReference>
<evidence type="ECO:0000256" key="1">
    <source>
        <dbReference type="ARBA" id="ARBA00006754"/>
    </source>
</evidence>
<organism evidence="4 5">
    <name type="scientific">Sporomusa silvacetica DSM 10669</name>
    <dbReference type="NCBI Taxonomy" id="1123289"/>
    <lineage>
        <taxon>Bacteria</taxon>
        <taxon>Bacillati</taxon>
        <taxon>Bacillota</taxon>
        <taxon>Negativicutes</taxon>
        <taxon>Selenomonadales</taxon>
        <taxon>Sporomusaceae</taxon>
        <taxon>Sporomusa</taxon>
    </lineage>
</organism>
<evidence type="ECO:0000313" key="4">
    <source>
        <dbReference type="EMBL" id="XFO68941.1"/>
    </source>
</evidence>
<feature type="domain" description="CdaR GGDEF-like" evidence="3">
    <location>
        <begin position="289"/>
        <end position="399"/>
    </location>
</feature>
<protein>
    <recommendedName>
        <fullName evidence="6">PucR C-terminal helix-turn-helix domain-containing protein</fullName>
    </recommendedName>
</protein>
<keyword evidence="5" id="KW-1185">Reference proteome</keyword>
<dbReference type="Pfam" id="PF13556">
    <property type="entry name" value="HTH_30"/>
    <property type="match status" value="1"/>
</dbReference>
<feature type="domain" description="PucR C-terminal helix-turn-helix" evidence="2">
    <location>
        <begin position="457"/>
        <end position="511"/>
    </location>
</feature>
<evidence type="ECO:0000259" key="2">
    <source>
        <dbReference type="Pfam" id="PF13556"/>
    </source>
</evidence>
<dbReference type="Proteomes" id="UP000216752">
    <property type="component" value="Chromosome"/>
</dbReference>
<sequence length="520" mass="60121">MISLAQILDETTPFLPHIMVYAKGFRSFFNLSFVTKGQLSFAEDTLYIGLASQIGELHSIENAVLLLVIDSDHLLTGVSFENTVIVGYPRETDSFQMFNKIKSLFYKEWDFLNYSVKLLDIFVKCDNLNSLVEMIASFVHNPVQIMHSSYKVLAYSKLCKGDDAPWNETNERGYFTYEYTSAIYRFNASSVIPKDNTPYYLKLDISPLRRLISKIYLNGVHLGYLVTLETNQTLGTLDKELYKLISNLCAKTIKSELKMLTHKGYENTEYLLIDLLEGAIANRSIYLNRIKNTNLNKSVLFQLISIDIEKYAHEDATDNFLKRSLKDIFPIPRVWSLYYHDRVVALIGVKSDDGISDTARRLLDNFFQENSLCAGVSDVFSDLYNLPLFYRQTTSALRISSLLQTDGTVFDYDDFKFYDMLLTVRNSENLKIDLNQYSCLTIMQIQAYDKKHGTDYFKTLWTYLNTDKNLTRTAQALYIHKNTAAYRINKLKQLFGIDMENNFALFKLYYSYLLLTCAEL</sequence>
<name>A0ABZ3ITR7_9FIRM</name>
<dbReference type="InterPro" id="IPR042070">
    <property type="entry name" value="PucR_C-HTH_sf"/>
</dbReference>
<proteinExistence type="inferred from homology"/>
<comment type="similarity">
    <text evidence="1">Belongs to the CdaR family.</text>
</comment>
<dbReference type="PANTHER" id="PTHR33744">
    <property type="entry name" value="CARBOHYDRATE DIACID REGULATOR"/>
    <property type="match status" value="1"/>
</dbReference>